<feature type="region of interest" description="Disordered" evidence="1">
    <location>
        <begin position="131"/>
        <end position="192"/>
    </location>
</feature>
<proteinExistence type="predicted"/>
<comment type="caution">
    <text evidence="2">The sequence shown here is derived from an EMBL/GenBank/DDBJ whole genome shotgun (WGS) entry which is preliminary data.</text>
</comment>
<feature type="compositionally biased region" description="Low complexity" evidence="1">
    <location>
        <begin position="179"/>
        <end position="190"/>
    </location>
</feature>
<feature type="compositionally biased region" description="Polar residues" evidence="1">
    <location>
        <begin position="16"/>
        <end position="25"/>
    </location>
</feature>
<feature type="compositionally biased region" description="Basic and acidic residues" evidence="1">
    <location>
        <begin position="150"/>
        <end position="160"/>
    </location>
</feature>
<dbReference type="Proteomes" id="UP000030854">
    <property type="component" value="Unassembled WGS sequence"/>
</dbReference>
<evidence type="ECO:0000256" key="1">
    <source>
        <dbReference type="SAM" id="MobiDB-lite"/>
    </source>
</evidence>
<organism evidence="2 3">
    <name type="scientific">Uncinula necator</name>
    <name type="common">Grape powdery mildew</name>
    <dbReference type="NCBI Taxonomy" id="52586"/>
    <lineage>
        <taxon>Eukaryota</taxon>
        <taxon>Fungi</taxon>
        <taxon>Dikarya</taxon>
        <taxon>Ascomycota</taxon>
        <taxon>Pezizomycotina</taxon>
        <taxon>Leotiomycetes</taxon>
        <taxon>Erysiphales</taxon>
        <taxon>Erysiphaceae</taxon>
        <taxon>Erysiphe</taxon>
    </lineage>
</organism>
<reference evidence="2 3" key="1">
    <citation type="journal article" date="2014" name="BMC Genomics">
        <title>Adaptive genomic structural variation in the grape powdery mildew pathogen, Erysiphe necator.</title>
        <authorList>
            <person name="Jones L."/>
            <person name="Riaz S."/>
            <person name="Morales-Cruz A."/>
            <person name="Amrine K.C."/>
            <person name="McGuire B."/>
            <person name="Gubler W.D."/>
            <person name="Walker M.A."/>
            <person name="Cantu D."/>
        </authorList>
    </citation>
    <scope>NUCLEOTIDE SEQUENCE [LARGE SCALE GENOMIC DNA]</scope>
    <source>
        <strain evidence="3">c</strain>
    </source>
</reference>
<dbReference type="AlphaFoldDB" id="A0A0B1P0K3"/>
<protein>
    <submittedName>
        <fullName evidence="2">Putative eka-like protein</fullName>
    </submittedName>
</protein>
<evidence type="ECO:0000313" key="3">
    <source>
        <dbReference type="Proteomes" id="UP000030854"/>
    </source>
</evidence>
<feature type="region of interest" description="Disordered" evidence="1">
    <location>
        <begin position="1"/>
        <end position="26"/>
    </location>
</feature>
<accession>A0A0B1P0K3</accession>
<dbReference type="EMBL" id="JNVN01002607">
    <property type="protein sequence ID" value="KHJ31773.1"/>
    <property type="molecule type" value="Genomic_DNA"/>
</dbReference>
<gene>
    <name evidence="2" type="ORF">EV44_g4338</name>
</gene>
<name>A0A0B1P0K3_UNCNE</name>
<evidence type="ECO:0000313" key="2">
    <source>
        <dbReference type="EMBL" id="KHJ31773.1"/>
    </source>
</evidence>
<sequence length="337" mass="37644">MNTIHDLTLEPPDPFQSPTSTPQHTHSCDKFVENTQPHNPTVTNEVDMSDNPPLSNFHPNSPNQTTISKDLSNFIEEQARVLNARLAEAQHVINQFTTLYESISDPEIRAAMNEAAVGIKEQLRAILTGDIKKATNPSQPNRKTLIPKTVEQKKPTKTKDQTAMPTGQYKEQSQTNQGASANKNIKSKAATQNTWTEIVRRRPAKNVVDLQTQEKVILPSIPPENTPKVISKPDPRLFLRMGQDHPWRRVSPHYIKISLAEKLKVASSAITQVTRVNSGYAVSAVSEIMRNALLTQAHRLEKTELKLEPASKWVSLLAPNVPDKLFSISGTVSDRHR</sequence>
<keyword evidence="3" id="KW-1185">Reference proteome</keyword>
<feature type="compositionally biased region" description="Polar residues" evidence="1">
    <location>
        <begin position="161"/>
        <end position="178"/>
    </location>
</feature>
<dbReference type="HOGENOM" id="CLU_071130_0_0_1"/>